<evidence type="ECO:0000313" key="3">
    <source>
        <dbReference type="Proteomes" id="UP000824225"/>
    </source>
</evidence>
<feature type="chain" id="PRO_5038973582" evidence="1">
    <location>
        <begin position="24"/>
        <end position="54"/>
    </location>
</feature>
<protein>
    <submittedName>
        <fullName evidence="2">Uncharacterized protein</fullName>
    </submittedName>
</protein>
<organism evidence="2 3">
    <name type="scientific">Candidatus Mailhella merdigallinarum</name>
    <dbReference type="NCBI Taxonomy" id="2838658"/>
    <lineage>
        <taxon>Bacteria</taxon>
        <taxon>Pseudomonadati</taxon>
        <taxon>Thermodesulfobacteriota</taxon>
        <taxon>Desulfovibrionia</taxon>
        <taxon>Desulfovibrionales</taxon>
        <taxon>Desulfovibrionaceae</taxon>
        <taxon>Mailhella</taxon>
    </lineage>
</organism>
<dbReference type="Proteomes" id="UP000824225">
    <property type="component" value="Unassembled WGS sequence"/>
</dbReference>
<gene>
    <name evidence="2" type="ORF">H9962_00985</name>
</gene>
<feature type="signal peptide" evidence="1">
    <location>
        <begin position="1"/>
        <end position="23"/>
    </location>
</feature>
<comment type="caution">
    <text evidence="2">The sequence shown here is derived from an EMBL/GenBank/DDBJ whole genome shotgun (WGS) entry which is preliminary data.</text>
</comment>
<dbReference type="AlphaFoldDB" id="A0A9D2KKJ5"/>
<keyword evidence="1" id="KW-0732">Signal</keyword>
<accession>A0A9D2KKJ5</accession>
<name>A0A9D2KKJ5_9BACT</name>
<dbReference type="EMBL" id="DXAN01000003">
    <property type="protein sequence ID" value="HJA07756.1"/>
    <property type="molecule type" value="Genomic_DNA"/>
</dbReference>
<proteinExistence type="predicted"/>
<sequence>MRTFIIPALCALALFATSSLSYAAAEESTAQAAMDRATTVIDDAWQDEAAPIWY</sequence>
<evidence type="ECO:0000256" key="1">
    <source>
        <dbReference type="SAM" id="SignalP"/>
    </source>
</evidence>
<reference evidence="2" key="1">
    <citation type="journal article" date="2021" name="PeerJ">
        <title>Extensive microbial diversity within the chicken gut microbiome revealed by metagenomics and culture.</title>
        <authorList>
            <person name="Gilroy R."/>
            <person name="Ravi A."/>
            <person name="Getino M."/>
            <person name="Pursley I."/>
            <person name="Horton D.L."/>
            <person name="Alikhan N.F."/>
            <person name="Baker D."/>
            <person name="Gharbi K."/>
            <person name="Hall N."/>
            <person name="Watson M."/>
            <person name="Adriaenssens E.M."/>
            <person name="Foster-Nyarko E."/>
            <person name="Jarju S."/>
            <person name="Secka A."/>
            <person name="Antonio M."/>
            <person name="Oren A."/>
            <person name="Chaudhuri R.R."/>
            <person name="La Ragione R."/>
            <person name="Hildebrand F."/>
            <person name="Pallen M.J."/>
        </authorList>
    </citation>
    <scope>NUCLEOTIDE SEQUENCE</scope>
    <source>
        <strain evidence="2">CHK186-16707</strain>
    </source>
</reference>
<reference evidence="2" key="2">
    <citation type="submission" date="2021-04" db="EMBL/GenBank/DDBJ databases">
        <authorList>
            <person name="Gilroy R."/>
        </authorList>
    </citation>
    <scope>NUCLEOTIDE SEQUENCE</scope>
    <source>
        <strain evidence="2">CHK186-16707</strain>
    </source>
</reference>
<evidence type="ECO:0000313" key="2">
    <source>
        <dbReference type="EMBL" id="HJA07756.1"/>
    </source>
</evidence>